<feature type="non-terminal residue" evidence="1">
    <location>
        <position position="135"/>
    </location>
</feature>
<organism evidence="1">
    <name type="scientific">marine metagenome</name>
    <dbReference type="NCBI Taxonomy" id="408172"/>
    <lineage>
        <taxon>unclassified sequences</taxon>
        <taxon>metagenomes</taxon>
        <taxon>ecological metagenomes</taxon>
    </lineage>
</organism>
<dbReference type="AlphaFoldDB" id="A0A382BF01"/>
<proteinExistence type="predicted"/>
<name>A0A382BF01_9ZZZZ</name>
<dbReference type="EMBL" id="UINC01029520">
    <property type="protein sequence ID" value="SVB12385.1"/>
    <property type="molecule type" value="Genomic_DNA"/>
</dbReference>
<gene>
    <name evidence="1" type="ORF">METZ01_LOCUS165239</name>
</gene>
<evidence type="ECO:0000313" key="1">
    <source>
        <dbReference type="EMBL" id="SVB12385.1"/>
    </source>
</evidence>
<reference evidence="1" key="1">
    <citation type="submission" date="2018-05" db="EMBL/GenBank/DDBJ databases">
        <authorList>
            <person name="Lanie J.A."/>
            <person name="Ng W.-L."/>
            <person name="Kazmierczak K.M."/>
            <person name="Andrzejewski T.M."/>
            <person name="Davidsen T.M."/>
            <person name="Wayne K.J."/>
            <person name="Tettelin H."/>
            <person name="Glass J.I."/>
            <person name="Rusch D."/>
            <person name="Podicherti R."/>
            <person name="Tsui H.-C.T."/>
            <person name="Winkler M.E."/>
        </authorList>
    </citation>
    <scope>NUCLEOTIDE SEQUENCE</scope>
</reference>
<sequence>MKKIITSSILLLFPILLFGQTIDNFDADPGAGYWGHEISENADSTLSYINETYVADPVTEGSGAMQLEYSAHNIEAWGGYAKIFHMLGGSDDEPESPLEGSWKLSPVAGALGVGPSPGDYSWWSSSAEDATTRAC</sequence>
<protein>
    <submittedName>
        <fullName evidence="1">Uncharacterized protein</fullName>
    </submittedName>
</protein>
<accession>A0A382BF01</accession>